<evidence type="ECO:0000313" key="2">
    <source>
        <dbReference type="Proteomes" id="UP000305874"/>
    </source>
</evidence>
<dbReference type="Proteomes" id="UP000305874">
    <property type="component" value="Unassembled WGS sequence"/>
</dbReference>
<accession>A0A5S3YH19</accession>
<proteinExistence type="predicted"/>
<feature type="non-terminal residue" evidence="1">
    <location>
        <position position="1"/>
    </location>
</feature>
<dbReference type="EMBL" id="PNCG01000822">
    <property type="protein sequence ID" value="TMP71910.1"/>
    <property type="molecule type" value="Genomic_DNA"/>
</dbReference>
<dbReference type="SUPFAM" id="SSF56935">
    <property type="entry name" value="Porins"/>
    <property type="match status" value="1"/>
</dbReference>
<keyword evidence="1" id="KW-0675">Receptor</keyword>
<protein>
    <submittedName>
        <fullName evidence="1">TonB-dependent receptor</fullName>
    </submittedName>
</protein>
<dbReference type="AlphaFoldDB" id="A0A5S3YH19"/>
<organism evidence="1 2">
    <name type="scientific">Pseudoalteromonas ruthenica</name>
    <dbReference type="NCBI Taxonomy" id="151081"/>
    <lineage>
        <taxon>Bacteria</taxon>
        <taxon>Pseudomonadati</taxon>
        <taxon>Pseudomonadota</taxon>
        <taxon>Gammaproteobacteria</taxon>
        <taxon>Alteromonadales</taxon>
        <taxon>Pseudoalteromonadaceae</taxon>
        <taxon>Pseudoalteromonas</taxon>
    </lineage>
</organism>
<reference evidence="2" key="2">
    <citation type="submission" date="2019-06" db="EMBL/GenBank/DDBJ databases">
        <title>Co-occurence of chitin degradation, pigmentation and bioactivity in marine Pseudoalteromonas.</title>
        <authorList>
            <person name="Sonnenschein E.C."/>
            <person name="Bech P.K."/>
        </authorList>
    </citation>
    <scope>NUCLEOTIDE SEQUENCE [LARGE SCALE GENOMIC DNA]</scope>
    <source>
        <strain evidence="2">S2897</strain>
    </source>
</reference>
<comment type="caution">
    <text evidence="1">The sequence shown here is derived from an EMBL/GenBank/DDBJ whole genome shotgun (WGS) entry which is preliminary data.</text>
</comment>
<name>A0A5S3YH19_9GAMM</name>
<evidence type="ECO:0000313" key="1">
    <source>
        <dbReference type="EMBL" id="TMP71910.1"/>
    </source>
</evidence>
<gene>
    <name evidence="1" type="ORF">CWC05_22680</name>
</gene>
<reference evidence="1 2" key="1">
    <citation type="submission" date="2017-12" db="EMBL/GenBank/DDBJ databases">
        <authorList>
            <person name="Paulsen S."/>
            <person name="Gram L.K."/>
        </authorList>
    </citation>
    <scope>NUCLEOTIDE SEQUENCE [LARGE SCALE GENOMIC DNA]</scope>
    <source>
        <strain evidence="1 2">S2897</strain>
    </source>
</reference>
<sequence>SFSVKKGQFFEGDGDTTTYEGNVGLPFSDNGFANLSFQYKEADATSRSVQRPDAQAFTDAGLEGVRNPAQVWGAPEINDDISLFGNVGLELSNNDEFYMFGNYSERDVKGGFYY</sequence>
<feature type="non-terminal residue" evidence="1">
    <location>
        <position position="114"/>
    </location>
</feature>